<evidence type="ECO:0000256" key="3">
    <source>
        <dbReference type="ARBA" id="ARBA00023125"/>
    </source>
</evidence>
<dbReference type="AlphaFoldDB" id="A0A5C6SXF5"/>
<dbReference type="Proteomes" id="UP000321331">
    <property type="component" value="Unassembled WGS sequence"/>
</dbReference>
<evidence type="ECO:0000313" key="6">
    <source>
        <dbReference type="EMBL" id="TXC02729.1"/>
    </source>
</evidence>
<feature type="region of interest" description="Disordered" evidence="5">
    <location>
        <begin position="1"/>
        <end position="31"/>
    </location>
</feature>
<name>A0A5C6SXF5_FUSOC</name>
<evidence type="ECO:0008006" key="8">
    <source>
        <dbReference type="Google" id="ProtNLM"/>
    </source>
</evidence>
<keyword evidence="4" id="KW-0539">Nucleus</keyword>
<dbReference type="PANTHER" id="PTHR46910">
    <property type="entry name" value="TRANSCRIPTION FACTOR PDR1"/>
    <property type="match status" value="1"/>
</dbReference>
<evidence type="ECO:0000313" key="7">
    <source>
        <dbReference type="Proteomes" id="UP000321331"/>
    </source>
</evidence>
<evidence type="ECO:0000256" key="2">
    <source>
        <dbReference type="ARBA" id="ARBA00022723"/>
    </source>
</evidence>
<dbReference type="InterPro" id="IPR050987">
    <property type="entry name" value="AtrR-like"/>
</dbReference>
<keyword evidence="2" id="KW-0479">Metal-binding</keyword>
<dbReference type="GO" id="GO:0005634">
    <property type="term" value="C:nucleus"/>
    <property type="evidence" value="ECO:0007669"/>
    <property type="project" value="UniProtKB-SubCell"/>
</dbReference>
<evidence type="ECO:0000256" key="5">
    <source>
        <dbReference type="SAM" id="MobiDB-lite"/>
    </source>
</evidence>
<dbReference type="PANTHER" id="PTHR46910:SF3">
    <property type="entry name" value="HALOTOLERANCE PROTEIN 9-RELATED"/>
    <property type="match status" value="1"/>
</dbReference>
<keyword evidence="3" id="KW-0238">DNA-binding</keyword>
<feature type="region of interest" description="Disordered" evidence="5">
    <location>
        <begin position="433"/>
        <end position="452"/>
    </location>
</feature>
<comment type="subcellular location">
    <subcellularLocation>
        <location evidence="1">Nucleus</location>
    </subcellularLocation>
</comment>
<gene>
    <name evidence="6" type="ORF">FocTR4_00014832</name>
</gene>
<dbReference type="GO" id="GO:0046872">
    <property type="term" value="F:metal ion binding"/>
    <property type="evidence" value="ECO:0007669"/>
    <property type="project" value="UniProtKB-KW"/>
</dbReference>
<protein>
    <recommendedName>
        <fullName evidence="8">Transcription factor domain-containing protein</fullName>
    </recommendedName>
</protein>
<organism evidence="6 7">
    <name type="scientific">Fusarium oxysporum f. sp. cubense</name>
    <dbReference type="NCBI Taxonomy" id="61366"/>
    <lineage>
        <taxon>Eukaryota</taxon>
        <taxon>Fungi</taxon>
        <taxon>Dikarya</taxon>
        <taxon>Ascomycota</taxon>
        <taxon>Pezizomycotina</taxon>
        <taxon>Sordariomycetes</taxon>
        <taxon>Hypocreomycetidae</taxon>
        <taxon>Hypocreales</taxon>
        <taxon>Nectriaceae</taxon>
        <taxon>Fusarium</taxon>
        <taxon>Fusarium oxysporum species complex</taxon>
    </lineage>
</organism>
<dbReference type="CDD" id="cd12148">
    <property type="entry name" value="fungal_TF_MHR"/>
    <property type="match status" value="1"/>
</dbReference>
<comment type="caution">
    <text evidence="6">The sequence shown here is derived from an EMBL/GenBank/DDBJ whole genome shotgun (WGS) entry which is preliminary data.</text>
</comment>
<dbReference type="EMBL" id="VMNF01000008">
    <property type="protein sequence ID" value="TXC02729.1"/>
    <property type="molecule type" value="Genomic_DNA"/>
</dbReference>
<reference evidence="6 7" key="1">
    <citation type="submission" date="2019-07" db="EMBL/GenBank/DDBJ databases">
        <title>The First High-Quality Draft Genome Sequence of the Causal Agent of the Current Panama Disease Epidemic.</title>
        <authorList>
            <person name="Warmington R.J."/>
            <person name="Kay W."/>
            <person name="Jeffries A."/>
            <person name="Bebber D."/>
            <person name="Moore K."/>
            <person name="Studholme D.J."/>
        </authorList>
    </citation>
    <scope>NUCLEOTIDE SEQUENCE [LARGE SCALE GENOMIC DNA]</scope>
    <source>
        <strain evidence="6 7">TR4</strain>
    </source>
</reference>
<dbReference type="GO" id="GO:0003700">
    <property type="term" value="F:DNA-binding transcription factor activity"/>
    <property type="evidence" value="ECO:0007669"/>
    <property type="project" value="InterPro"/>
</dbReference>
<proteinExistence type="predicted"/>
<accession>A0A5C6SXF5</accession>
<evidence type="ECO:0000256" key="4">
    <source>
        <dbReference type="ARBA" id="ARBA00023242"/>
    </source>
</evidence>
<sequence length="471" mass="52283">MNPDAADPATPLSRAPSSRGARSQPDNLMASPSCKSIFGNSDAEAQFEPSGTETMHAANQIVSPTPVDYPVIMVANEQDVSISSLAYFSNSKLTALSRRIGNTQVTDLLAKIEAAVKSTTRSPVGAIPYPNDLEKETRSVSLSQQSRLDYLESYFDQVHPLYPFLDRASFENRARSSRVGDILSTDPAWCALHHAVLALGSLYHECGSFNAFAGTAWDIFRISLALLPRLVFGQRNLLTVQAITAMALFGTTYAALPIEGILITEAARIVSYFQMNKAEACKANSEFQRTVWVIYSLENLEPFVLPWVQYNMPQAALFVLFDFIIEHPCHDETRKDLSYMQIATSYFMRLQYATGNKAFGTIPTQFLQIATSFVEDTYPSSIIQPGASANPQESELWQSRDSGIGTSDIKESLGFQSETLELEPEYLLRSTLGDSEDREAPQLRQEENTAVPDARTYDARTCDNILRLRLM</sequence>
<evidence type="ECO:0000256" key="1">
    <source>
        <dbReference type="ARBA" id="ARBA00004123"/>
    </source>
</evidence>
<feature type="compositionally biased region" description="Basic and acidic residues" evidence="5">
    <location>
        <begin position="438"/>
        <end position="447"/>
    </location>
</feature>
<dbReference type="GO" id="GO:0003677">
    <property type="term" value="F:DNA binding"/>
    <property type="evidence" value="ECO:0007669"/>
    <property type="project" value="UniProtKB-KW"/>
</dbReference>